<comment type="caution">
    <text evidence="1">The sequence shown here is derived from an EMBL/GenBank/DDBJ whole genome shotgun (WGS) entry which is preliminary data.</text>
</comment>
<proteinExistence type="predicted"/>
<reference evidence="1 2" key="1">
    <citation type="journal article" date="2020" name="G3 (Bethesda)">
        <title>Draft Genome of the Common Snapping Turtle, Chelydra serpentina, a Model for Phenotypic Plasticity in Reptiles.</title>
        <authorList>
            <person name="Das D."/>
            <person name="Singh S.K."/>
            <person name="Bierstedt J."/>
            <person name="Erickson A."/>
            <person name="Galli G.L.J."/>
            <person name="Crossley D.A. 2nd"/>
            <person name="Rhen T."/>
        </authorList>
    </citation>
    <scope>NUCLEOTIDE SEQUENCE [LARGE SCALE GENOMIC DNA]</scope>
    <source>
        <strain evidence="1">KW</strain>
    </source>
</reference>
<organism evidence="1 2">
    <name type="scientific">Chelydra serpentina</name>
    <name type="common">Snapping turtle</name>
    <name type="synonym">Testudo serpentina</name>
    <dbReference type="NCBI Taxonomy" id="8475"/>
    <lineage>
        <taxon>Eukaryota</taxon>
        <taxon>Metazoa</taxon>
        <taxon>Chordata</taxon>
        <taxon>Craniata</taxon>
        <taxon>Vertebrata</taxon>
        <taxon>Euteleostomi</taxon>
        <taxon>Archelosauria</taxon>
        <taxon>Testudinata</taxon>
        <taxon>Testudines</taxon>
        <taxon>Cryptodira</taxon>
        <taxon>Durocryptodira</taxon>
        <taxon>Americhelydia</taxon>
        <taxon>Chelydroidea</taxon>
        <taxon>Chelydridae</taxon>
        <taxon>Chelydra</taxon>
    </lineage>
</organism>
<name>A0A8T1S788_CHESE</name>
<protein>
    <submittedName>
        <fullName evidence="1">Uncharacterized protein</fullName>
    </submittedName>
</protein>
<dbReference type="EMBL" id="JAHGAV010000539">
    <property type="protein sequence ID" value="KAG6924720.1"/>
    <property type="molecule type" value="Genomic_DNA"/>
</dbReference>
<sequence>MGNQMSTLGQFPKGTPAHFMYFRKGPDSCKFLEKWSRLTQENPKIQWPLLVSWDKD</sequence>
<evidence type="ECO:0000313" key="2">
    <source>
        <dbReference type="Proteomes" id="UP000765507"/>
    </source>
</evidence>
<evidence type="ECO:0000313" key="1">
    <source>
        <dbReference type="EMBL" id="KAG6924720.1"/>
    </source>
</evidence>
<dbReference type="Proteomes" id="UP000765507">
    <property type="component" value="Unassembled WGS sequence"/>
</dbReference>
<accession>A0A8T1S788</accession>
<dbReference type="AlphaFoldDB" id="A0A8T1S788"/>
<keyword evidence="2" id="KW-1185">Reference proteome</keyword>
<gene>
    <name evidence="1" type="ORF">G0U57_016636</name>
</gene>